<sequence length="687" mass="77865">MPTQTTPLQSSTTRRRTNKLTKKPPSSRGAGNDKGSNAFLSTPLGNLIFWLSSVILVLGALALVPGPVQDRILVAIGNKDEQAAGDFPTKTKIQTDRAKRAAIYRAFEHAWFGYERHAFGADEYHPLSQTGSNLTMAGSVGYTVIDSLSTMLLFSLSEDGASIGPSYKRARKWLKEEHTFDVDADYNTFELTIRLLGGLLSAHWAEYEIGITPGRRSIDDDDEEVDISPTNLAGDAQSVLRKARKRDQEDDYDPSDMLYLHKAVDLADRLMHAFETRSGLPLSYINLKTRKASKSDQENGLASTAEVGTLQLEFRYLSHVLANQLYQIPPNQLSTLEVPSFLKNEDGEIRTIDELRSYWNVVEGVIKVTKEGTMGRLPSVFINPDDGEFIISPIRLGSRGDSYFEYLLKQFLQTDKREPELLRLWDDAIDQIHTTLEMRTPRRNLLYIAELNPEKDDDGQITWRREPKQDHLACFLAGSLMLGAAHTRGKNGKDVPIASVPPKLGEFEDGGRAMRDWRMGEDMLRGCYETHKTKTGLAPEIIHFRTKTEPQWITDKAEGEWYIRGAPPPAPPPIDARYILRPEIIESIFIAYRLTADPKYRRWGWQIFESIEEHCMIPTGGYAGVRNVDHLPVEHEDKMETFFLSETLKYLYLLFSDDSVLPLEDIVFNTEAHPFPRFVPDWDTAFM</sequence>
<evidence type="ECO:0000256" key="9">
    <source>
        <dbReference type="ARBA" id="ARBA00048605"/>
    </source>
</evidence>
<organism evidence="16 17">
    <name type="scientific">Serendipita indica (strain DSM 11827)</name>
    <name type="common">Root endophyte fungus</name>
    <name type="synonym">Piriformospora indica</name>
    <dbReference type="NCBI Taxonomy" id="1109443"/>
    <lineage>
        <taxon>Eukaryota</taxon>
        <taxon>Fungi</taxon>
        <taxon>Dikarya</taxon>
        <taxon>Basidiomycota</taxon>
        <taxon>Agaricomycotina</taxon>
        <taxon>Agaricomycetes</taxon>
        <taxon>Sebacinales</taxon>
        <taxon>Serendipitaceae</taxon>
        <taxon>Serendipita</taxon>
    </lineage>
</organism>
<dbReference type="EC" id="3.2.1.-" evidence="13"/>
<feature type="compositionally biased region" description="Low complexity" evidence="14">
    <location>
        <begin position="1"/>
        <end position="12"/>
    </location>
</feature>
<dbReference type="InterPro" id="IPR036026">
    <property type="entry name" value="Seven-hairpin_glycosidases"/>
</dbReference>
<dbReference type="PANTHER" id="PTHR11742">
    <property type="entry name" value="MANNOSYL-OLIGOSACCHARIDE ALPHA-1,2-MANNOSIDASE-RELATED"/>
    <property type="match status" value="1"/>
</dbReference>
<dbReference type="EMBL" id="CAFZ01001868">
    <property type="protein sequence ID" value="CCA77723.1"/>
    <property type="molecule type" value="Genomic_DNA"/>
</dbReference>
<comment type="similarity">
    <text evidence="3 13">Belongs to the glycosyl hydrolase 47 family.</text>
</comment>
<evidence type="ECO:0000256" key="8">
    <source>
        <dbReference type="ARBA" id="ARBA00047669"/>
    </source>
</evidence>
<dbReference type="eggNOG" id="KOG2431">
    <property type="taxonomic scope" value="Eukaryota"/>
</dbReference>
<evidence type="ECO:0000313" key="16">
    <source>
        <dbReference type="EMBL" id="CCA77723.1"/>
    </source>
</evidence>
<evidence type="ECO:0000313" key="17">
    <source>
        <dbReference type="Proteomes" id="UP000007148"/>
    </source>
</evidence>
<feature type="active site" evidence="10">
    <location>
        <position position="583"/>
    </location>
</feature>
<evidence type="ECO:0000256" key="2">
    <source>
        <dbReference type="ARBA" id="ARBA00004922"/>
    </source>
</evidence>
<evidence type="ECO:0000256" key="15">
    <source>
        <dbReference type="SAM" id="Phobius"/>
    </source>
</evidence>
<feature type="active site" evidence="10">
    <location>
        <position position="401"/>
    </location>
</feature>
<dbReference type="GO" id="GO:0016020">
    <property type="term" value="C:membrane"/>
    <property type="evidence" value="ECO:0007669"/>
    <property type="project" value="InterPro"/>
</dbReference>
<feature type="binding site" evidence="11">
    <location>
        <position position="670"/>
    </location>
    <ligand>
        <name>Ca(2+)</name>
        <dbReference type="ChEBI" id="CHEBI:29108"/>
    </ligand>
</feature>
<evidence type="ECO:0000256" key="4">
    <source>
        <dbReference type="ARBA" id="ARBA00022723"/>
    </source>
</evidence>
<evidence type="ECO:0000256" key="1">
    <source>
        <dbReference type="ARBA" id="ARBA00001913"/>
    </source>
</evidence>
<dbReference type="Proteomes" id="UP000007148">
    <property type="component" value="Unassembled WGS sequence"/>
</dbReference>
<comment type="catalytic activity">
    <reaction evidence="9">
        <text>N(4)-(alpha-D-Man-(1-&gt;2)-alpha-D-Man-(1-&gt;2)-alpha-D-Man-(1-&gt;3)-[alpha-D-Man-(1-&gt;2)-alpha-D-Man-(1-&gt;3)-[alpha-D-Man-(1-&gt;2)-alpha-D-Man-(1-&gt;6)]-alpha-D-Man-(1-&gt;6)]-beta-D-Man-(1-&gt;4)-beta-D-GlcNAc-(1-&gt;4)-beta-D-GlcNAc)-L-asparaginyl-[protein] (N-glucan mannose isomer 9A1,2,3B1,2,3) + 4 H2O = N(4)-(alpha-D-Man-(1-&gt;3)-[alpha-D-Man-(1-&gt;3)-[alpha-D-Man-(1-&gt;6)]-alpha-D-Man-(1-&gt;6)]-beta-D-Man-(1-&gt;4)-beta-D-GlcNAc-(1-&gt;4)-beta-D-GlcNAc)-L-asparaginyl-[protein] (N-glucan mannose isomer 5A1,2) + 4 beta-D-mannose</text>
        <dbReference type="Rhea" id="RHEA:56008"/>
        <dbReference type="Rhea" id="RHEA-COMP:14356"/>
        <dbReference type="Rhea" id="RHEA-COMP:14367"/>
        <dbReference type="ChEBI" id="CHEBI:15377"/>
        <dbReference type="ChEBI" id="CHEBI:28563"/>
        <dbReference type="ChEBI" id="CHEBI:59087"/>
        <dbReference type="ChEBI" id="CHEBI:139493"/>
        <dbReference type="EC" id="3.2.1.113"/>
    </reaction>
</comment>
<name>G4U2B4_SERID</name>
<comment type="pathway">
    <text evidence="2">Protein modification; protein glycosylation.</text>
</comment>
<feature type="compositionally biased region" description="Basic residues" evidence="14">
    <location>
        <begin position="13"/>
        <end position="22"/>
    </location>
</feature>
<dbReference type="PRINTS" id="PR00747">
    <property type="entry name" value="GLYHDRLASE47"/>
</dbReference>
<keyword evidence="7 12" id="KW-1015">Disulfide bond</keyword>
<evidence type="ECO:0000256" key="6">
    <source>
        <dbReference type="ARBA" id="ARBA00022837"/>
    </source>
</evidence>
<dbReference type="GO" id="GO:0005509">
    <property type="term" value="F:calcium ion binding"/>
    <property type="evidence" value="ECO:0007669"/>
    <property type="project" value="InterPro"/>
</dbReference>
<dbReference type="HOGENOM" id="CLU_003818_3_0_1"/>
<evidence type="ECO:0000256" key="11">
    <source>
        <dbReference type="PIRSR" id="PIRSR601382-2"/>
    </source>
</evidence>
<comment type="caution">
    <text evidence="16">The sequence shown here is derived from an EMBL/GenBank/DDBJ whole genome shotgun (WGS) entry which is preliminary data.</text>
</comment>
<feature type="active site" description="Proton donor" evidence="10">
    <location>
        <position position="540"/>
    </location>
</feature>
<keyword evidence="5 13" id="KW-0378">Hydrolase</keyword>
<keyword evidence="15" id="KW-0472">Membrane</keyword>
<keyword evidence="17" id="KW-1185">Reference proteome</keyword>
<feature type="transmembrane region" description="Helical" evidence="15">
    <location>
        <begin position="47"/>
        <end position="64"/>
    </location>
</feature>
<feature type="active site" description="Proton donor" evidence="10">
    <location>
        <position position="190"/>
    </location>
</feature>
<dbReference type="GO" id="GO:0005783">
    <property type="term" value="C:endoplasmic reticulum"/>
    <property type="evidence" value="ECO:0007669"/>
    <property type="project" value="TreeGrafter"/>
</dbReference>
<keyword evidence="4 11" id="KW-0479">Metal-binding</keyword>
<gene>
    <name evidence="16" type="ORF">PIIN_08971</name>
</gene>
<feature type="region of interest" description="Disordered" evidence="14">
    <location>
        <begin position="1"/>
        <end position="36"/>
    </location>
</feature>
<dbReference type="PANTHER" id="PTHR11742:SF55">
    <property type="entry name" value="ENDOPLASMIC RETICULUM MANNOSYL-OLIGOSACCHARIDE 1,2-ALPHA-MANNOSIDASE"/>
    <property type="match status" value="1"/>
</dbReference>
<comment type="catalytic activity">
    <reaction evidence="8">
        <text>N(4)-(alpha-D-Man-(1-&gt;2)-alpha-D-Man-(1-&gt;2)-alpha-D-Man-(1-&gt;3)-[alpha-D-Man-(1-&gt;3)-[alpha-D-Man-(1-&gt;2)-alpha-D-Man-(1-&gt;6)]-alpha-D-Man-(1-&gt;6)]-beta-D-Man-(1-&gt;4)-beta-D-GlcNAc-(1-&gt;4)-beta-D-GlcNAc)-L-asparaginyl-[protein] (N-glucan mannose isomer 8A1,2,3B1,3) + 3 H2O = N(4)-(alpha-D-Man-(1-&gt;3)-[alpha-D-Man-(1-&gt;3)-[alpha-D-Man-(1-&gt;6)]-alpha-D-Man-(1-&gt;6)]-beta-D-Man-(1-&gt;4)-beta-D-GlcNAc-(1-&gt;4)-beta-D-GlcNAc)-L-asparaginyl-[protein] (N-glucan mannose isomer 5A1,2) + 3 beta-D-mannose</text>
        <dbReference type="Rhea" id="RHEA:56028"/>
        <dbReference type="Rhea" id="RHEA-COMP:14358"/>
        <dbReference type="Rhea" id="RHEA-COMP:14367"/>
        <dbReference type="ChEBI" id="CHEBI:15377"/>
        <dbReference type="ChEBI" id="CHEBI:28563"/>
        <dbReference type="ChEBI" id="CHEBI:59087"/>
        <dbReference type="ChEBI" id="CHEBI:60628"/>
        <dbReference type="EC" id="3.2.1.113"/>
    </reaction>
</comment>
<evidence type="ECO:0000256" key="5">
    <source>
        <dbReference type="ARBA" id="ARBA00022801"/>
    </source>
</evidence>
<dbReference type="GO" id="GO:0004571">
    <property type="term" value="F:mannosyl-oligosaccharide 1,2-alpha-mannosidase activity"/>
    <property type="evidence" value="ECO:0007669"/>
    <property type="project" value="UniProtKB-EC"/>
</dbReference>
<protein>
    <recommendedName>
        <fullName evidence="13">alpha-1,2-Mannosidase</fullName>
        <ecNumber evidence="13">3.2.1.-</ecNumber>
    </recommendedName>
</protein>
<dbReference type="Pfam" id="PF01532">
    <property type="entry name" value="Glyco_hydro_47"/>
    <property type="match status" value="2"/>
</dbReference>
<dbReference type="SUPFAM" id="SSF48225">
    <property type="entry name" value="Seven-hairpin glycosidases"/>
    <property type="match status" value="2"/>
</dbReference>
<dbReference type="OrthoDB" id="8118055at2759"/>
<reference evidence="16 17" key="1">
    <citation type="journal article" date="2011" name="PLoS Pathog.">
        <title>Endophytic Life Strategies Decoded by Genome and Transcriptome Analyses of the Mutualistic Root Symbiont Piriformospora indica.</title>
        <authorList>
            <person name="Zuccaro A."/>
            <person name="Lahrmann U."/>
            <person name="Guldener U."/>
            <person name="Langen G."/>
            <person name="Pfiffi S."/>
            <person name="Biedenkopf D."/>
            <person name="Wong P."/>
            <person name="Samans B."/>
            <person name="Grimm C."/>
            <person name="Basiewicz M."/>
            <person name="Murat C."/>
            <person name="Martin F."/>
            <person name="Kogel K.H."/>
        </authorList>
    </citation>
    <scope>NUCLEOTIDE SEQUENCE [LARGE SCALE GENOMIC DNA]</scope>
    <source>
        <strain evidence="16 17">DSM 11827</strain>
    </source>
</reference>
<dbReference type="InterPro" id="IPR050749">
    <property type="entry name" value="Glycosyl_Hydrolase_47"/>
</dbReference>
<dbReference type="FunCoup" id="G4U2B4">
    <property type="interactions" value="493"/>
</dbReference>
<dbReference type="InterPro" id="IPR001382">
    <property type="entry name" value="Glyco_hydro_47"/>
</dbReference>
<keyword evidence="6 11" id="KW-0106">Calcium</keyword>
<evidence type="ECO:0000256" key="7">
    <source>
        <dbReference type="ARBA" id="ARBA00023157"/>
    </source>
</evidence>
<keyword evidence="15" id="KW-0812">Transmembrane</keyword>
<evidence type="ECO:0000256" key="3">
    <source>
        <dbReference type="ARBA" id="ARBA00007658"/>
    </source>
</evidence>
<dbReference type="AlphaFoldDB" id="G4U2B4"/>
<dbReference type="Gene3D" id="1.50.10.10">
    <property type="match status" value="1"/>
</dbReference>
<dbReference type="GO" id="GO:0036503">
    <property type="term" value="P:ERAD pathway"/>
    <property type="evidence" value="ECO:0007669"/>
    <property type="project" value="UniProtKB-ARBA"/>
</dbReference>
<keyword evidence="15" id="KW-1133">Transmembrane helix</keyword>
<dbReference type="GO" id="GO:0005975">
    <property type="term" value="P:carbohydrate metabolic process"/>
    <property type="evidence" value="ECO:0007669"/>
    <property type="project" value="InterPro"/>
</dbReference>
<accession>G4U2B4</accession>
<evidence type="ECO:0000256" key="10">
    <source>
        <dbReference type="PIRSR" id="PIRSR601382-1"/>
    </source>
</evidence>
<feature type="disulfide bond" evidence="12">
    <location>
        <begin position="474"/>
        <end position="527"/>
    </location>
</feature>
<comment type="cofactor">
    <cofactor evidence="1 11">
        <name>Ca(2+)</name>
        <dbReference type="ChEBI" id="CHEBI:29108"/>
    </cofactor>
</comment>
<keyword evidence="13" id="KW-0326">Glycosidase</keyword>
<evidence type="ECO:0000256" key="12">
    <source>
        <dbReference type="PIRSR" id="PIRSR601382-3"/>
    </source>
</evidence>
<proteinExistence type="inferred from homology"/>
<dbReference type="InParanoid" id="G4U2B4"/>
<dbReference type="OMA" id="PIWPQAE"/>
<evidence type="ECO:0000256" key="13">
    <source>
        <dbReference type="RuleBase" id="RU361193"/>
    </source>
</evidence>
<dbReference type="InterPro" id="IPR012341">
    <property type="entry name" value="6hp_glycosidase-like_sf"/>
</dbReference>
<evidence type="ECO:0000256" key="14">
    <source>
        <dbReference type="SAM" id="MobiDB-lite"/>
    </source>
</evidence>
<dbReference type="STRING" id="1109443.G4U2B4"/>